<dbReference type="InterPro" id="IPR050256">
    <property type="entry name" value="Glycosyltransferase_2"/>
</dbReference>
<evidence type="ECO:0000259" key="1">
    <source>
        <dbReference type="Pfam" id="PF00535"/>
    </source>
</evidence>
<dbReference type="InterPro" id="IPR001173">
    <property type="entry name" value="Glyco_trans_2-like"/>
</dbReference>
<keyword evidence="3" id="KW-1185">Reference proteome</keyword>
<keyword evidence="2" id="KW-0328">Glycosyltransferase</keyword>
<dbReference type="EMBL" id="CP001145">
    <property type="protein sequence ID" value="ACI18148.1"/>
    <property type="molecule type" value="Genomic_DNA"/>
</dbReference>
<dbReference type="Proteomes" id="UP000001732">
    <property type="component" value="Chromosome"/>
</dbReference>
<protein>
    <submittedName>
        <fullName evidence="2">Glycosyltransferase</fullName>
        <ecNumber evidence="2">2.4.-.-</ecNumber>
    </submittedName>
</protein>
<dbReference type="InterPro" id="IPR029044">
    <property type="entry name" value="Nucleotide-diphossugar_trans"/>
</dbReference>
<proteinExistence type="predicted"/>
<dbReference type="EC" id="2.4.-.-" evidence="2"/>
<organism evidence="2 3">
    <name type="scientific">Coprothermobacter proteolyticus (strain ATCC 35245 / DSM 5265 / OCM 4 / BT)</name>
    <dbReference type="NCBI Taxonomy" id="309798"/>
    <lineage>
        <taxon>Bacteria</taxon>
        <taxon>Pseudomonadati</taxon>
        <taxon>Coprothermobacterota</taxon>
        <taxon>Coprothermobacteria</taxon>
        <taxon>Coprothermobacterales</taxon>
        <taxon>Coprothermobacteraceae</taxon>
        <taxon>Coprothermobacter</taxon>
    </lineage>
</organism>
<dbReference type="Gene3D" id="3.90.550.10">
    <property type="entry name" value="Spore Coat Polysaccharide Biosynthesis Protein SpsA, Chain A"/>
    <property type="match status" value="1"/>
</dbReference>
<dbReference type="PANTHER" id="PTHR48090">
    <property type="entry name" value="UNDECAPRENYL-PHOSPHATE 4-DEOXY-4-FORMAMIDO-L-ARABINOSE TRANSFERASE-RELATED"/>
    <property type="match status" value="1"/>
</dbReference>
<name>B5Y8J8_COPPD</name>
<accession>B5Y8J8</accession>
<dbReference type="STRING" id="309798.COPRO5265_0747"/>
<sequence length="212" mass="24062">MRTDSFLVIIPAFNEEKNIGRVLKPLREENLPVLVVDDGSTDRTAWVASDERVLLIVFPRNRGKSAAVKEALRFNVDKVVLLDADLTGLTRNHALQIKQWISTYNCARIILKGGRAATTWSHMISPVLAGQRILPMAVLRKFYESSSVTGFQLEVALEDFLKKEGIRQEELVLEGVGQIMKEEKRGFWPGLKARLRMYLDILAYKLRGRPTI</sequence>
<evidence type="ECO:0000313" key="3">
    <source>
        <dbReference type="Proteomes" id="UP000001732"/>
    </source>
</evidence>
<feature type="domain" description="Glycosyltransferase 2-like" evidence="1">
    <location>
        <begin position="8"/>
        <end position="87"/>
    </location>
</feature>
<dbReference type="AlphaFoldDB" id="B5Y8J8"/>
<keyword evidence="2" id="KW-0808">Transferase</keyword>
<dbReference type="SUPFAM" id="SSF53448">
    <property type="entry name" value="Nucleotide-diphospho-sugar transferases"/>
    <property type="match status" value="1"/>
</dbReference>
<gene>
    <name evidence="2" type="ordered locus">COPRO5265_0747</name>
</gene>
<dbReference type="RefSeq" id="WP_012544798.1">
    <property type="nucleotide sequence ID" value="NC_011295.1"/>
</dbReference>
<dbReference type="eggNOG" id="COG1215">
    <property type="taxonomic scope" value="Bacteria"/>
</dbReference>
<dbReference type="CDD" id="cd04179">
    <property type="entry name" value="DPM_DPG-synthase_like"/>
    <property type="match status" value="1"/>
</dbReference>
<dbReference type="GO" id="GO:0016757">
    <property type="term" value="F:glycosyltransferase activity"/>
    <property type="evidence" value="ECO:0007669"/>
    <property type="project" value="UniProtKB-KW"/>
</dbReference>
<reference evidence="2 3" key="2">
    <citation type="journal article" date="2014" name="Genome Announc.">
        <title>Complete Genome Sequence of Coprothermobacter proteolyticus DSM 5265.</title>
        <authorList>
            <person name="Alexiev A."/>
            <person name="Coil D.A."/>
            <person name="Badger J.H."/>
            <person name="Enticknap J."/>
            <person name="Ward N."/>
            <person name="Robb F.T."/>
            <person name="Eisen J.A."/>
        </authorList>
    </citation>
    <scope>NUCLEOTIDE SEQUENCE [LARGE SCALE GENOMIC DNA]</scope>
    <source>
        <strain evidence="3">ATCC 35245 / DSM 5265 / OCM 4 / BT</strain>
    </source>
</reference>
<dbReference type="OrthoDB" id="9810303at2"/>
<reference evidence="3" key="1">
    <citation type="submission" date="2008-08" db="EMBL/GenBank/DDBJ databases">
        <title>The complete genome sequence of Coprothermobacter proteolyticus strain ATCC 5245 / DSM 5265 / BT.</title>
        <authorList>
            <person name="Dodson R.J."/>
            <person name="Durkin A.S."/>
            <person name="Wu M."/>
            <person name="Eisen J."/>
            <person name="Sutton G."/>
        </authorList>
    </citation>
    <scope>NUCLEOTIDE SEQUENCE [LARGE SCALE GENOMIC DNA]</scope>
    <source>
        <strain evidence="3">ATCC 35245 / DSM 5265 / OCM 4 / BT</strain>
    </source>
</reference>
<dbReference type="HOGENOM" id="CLU_033536_6_1_9"/>
<dbReference type="PANTHER" id="PTHR48090:SF7">
    <property type="entry name" value="RFBJ PROTEIN"/>
    <property type="match status" value="1"/>
</dbReference>
<dbReference type="KEGG" id="cpo:COPRO5265_0747"/>
<evidence type="ECO:0000313" key="2">
    <source>
        <dbReference type="EMBL" id="ACI18148.1"/>
    </source>
</evidence>
<dbReference type="CAZy" id="GT2">
    <property type="family name" value="Glycosyltransferase Family 2"/>
</dbReference>
<dbReference type="Pfam" id="PF00535">
    <property type="entry name" value="Glycos_transf_2"/>
    <property type="match status" value="1"/>
</dbReference>